<evidence type="ECO:0000256" key="9">
    <source>
        <dbReference type="ARBA" id="ARBA00075465"/>
    </source>
</evidence>
<evidence type="ECO:0000256" key="3">
    <source>
        <dbReference type="ARBA" id="ARBA00004906"/>
    </source>
</evidence>
<dbReference type="OrthoDB" id="7537227at2759"/>
<dbReference type="InterPro" id="IPR013083">
    <property type="entry name" value="Znf_RING/FYVE/PHD"/>
</dbReference>
<sequence>MAMEKGKMGILRNDQGEDGDELVAEMMEMIETVGSYTGFRRTQRKECLKLVRRLKLLIPLLEETKEMNEPIPTRAFQSFVHLKKALLSAKKLLKQCNFGSKIFLALEGDAVMSRFHCVYDKLNEALDGLMYEELGISEEVHEQIELLRKQLQGAKRRTDTLDIELAMDMMIIFSKNDERNADIAILERLAKNLDLYSIGDLEIETVAVKKIVKERGTKKHVESTEQIVDLLKKFKQVAGFDENNGNITKVPDDSPSLRCLDRCLSSLIPHEFLCPISLEIMTDPVIIATGQTYERENIQKWLNSSHRTCPKTGETLSHLALAPNFALRNLIVQWCEKNNFELPKKGSCMMSEDQNAFIDEVSLLVQNMSSSQLTTQTQAVEKIRMLSKENPENRILIANCGAIPPLVKLLYSPSQKVKEHSVTALLNLSLDEANKRLIAREGAIPAVIEVLQNGTDEARENSAATLFSLSMLNENKVMIGSLKGIPPLVKLLRNGSIRGKKDAATALFNLSLNQSNKTRAIKAGIIEPLLHLLKEKSLGMVDEALSILSLLAKQPEGQTGIGQLSVIETLVGFVKDGTPKNKECATAVLLELGLNNSCLILAALQYGVYDHLVELSKSGTSRAQRKANALLQQMSKCEHIL</sequence>
<dbReference type="InterPro" id="IPR057623">
    <property type="entry name" value="PUB12-19-like_N"/>
</dbReference>
<dbReference type="AlphaFoldDB" id="A0A5N6NPI4"/>
<keyword evidence="5" id="KW-0808">Transferase</keyword>
<dbReference type="Pfam" id="PF25368">
    <property type="entry name" value="PUB10_N"/>
    <property type="match status" value="1"/>
</dbReference>
<dbReference type="Gene3D" id="1.20.930.20">
    <property type="entry name" value="Adaptor protein Cbl, N-terminal domain"/>
    <property type="match status" value="1"/>
</dbReference>
<gene>
    <name evidence="14" type="ORF">E3N88_18843</name>
</gene>
<dbReference type="InterPro" id="IPR000225">
    <property type="entry name" value="Armadillo"/>
</dbReference>
<dbReference type="InterPro" id="IPR045210">
    <property type="entry name" value="RING-Ubox_PUB"/>
</dbReference>
<dbReference type="FunFam" id="1.20.930.20:FF:000002">
    <property type="entry name" value="RING-type E3 ubiquitin transferase"/>
    <property type="match status" value="1"/>
</dbReference>
<proteinExistence type="predicted"/>
<evidence type="ECO:0000256" key="4">
    <source>
        <dbReference type="ARBA" id="ARBA00012483"/>
    </source>
</evidence>
<evidence type="ECO:0000256" key="6">
    <source>
        <dbReference type="ARBA" id="ARBA00022737"/>
    </source>
</evidence>
<dbReference type="PROSITE" id="PS51698">
    <property type="entry name" value="U_BOX"/>
    <property type="match status" value="1"/>
</dbReference>
<dbReference type="EC" id="2.3.2.27" evidence="4"/>
<evidence type="ECO:0000256" key="12">
    <source>
        <dbReference type="SAM" id="Coils"/>
    </source>
</evidence>
<evidence type="ECO:0000256" key="2">
    <source>
        <dbReference type="ARBA" id="ARBA00003861"/>
    </source>
</evidence>
<keyword evidence="7" id="KW-0833">Ubl conjugation pathway</keyword>
<dbReference type="InterPro" id="IPR036537">
    <property type="entry name" value="Adaptor_Cbl_N_dom_sf"/>
</dbReference>
<comment type="catalytic activity">
    <reaction evidence="1">
        <text>S-ubiquitinyl-[E2 ubiquitin-conjugating enzyme]-L-cysteine + [acceptor protein]-L-lysine = [E2 ubiquitin-conjugating enzyme]-L-cysteine + N(6)-ubiquitinyl-[acceptor protein]-L-lysine.</text>
        <dbReference type="EC" id="2.3.2.27"/>
    </reaction>
</comment>
<evidence type="ECO:0000313" key="14">
    <source>
        <dbReference type="EMBL" id="KAD4982172.1"/>
    </source>
</evidence>
<dbReference type="SMART" id="SM00504">
    <property type="entry name" value="Ubox"/>
    <property type="match status" value="1"/>
</dbReference>
<evidence type="ECO:0000256" key="5">
    <source>
        <dbReference type="ARBA" id="ARBA00022679"/>
    </source>
</evidence>
<dbReference type="PROSITE" id="PS50176">
    <property type="entry name" value="ARM_REPEAT"/>
    <property type="match status" value="3"/>
</dbReference>
<feature type="repeat" description="ARM" evidence="11">
    <location>
        <begin position="442"/>
        <end position="484"/>
    </location>
</feature>
<dbReference type="SUPFAM" id="SSF48371">
    <property type="entry name" value="ARM repeat"/>
    <property type="match status" value="1"/>
</dbReference>
<name>A0A5N6NPI4_9ASTR</name>
<dbReference type="Gene3D" id="1.25.10.10">
    <property type="entry name" value="Leucine-rich Repeat Variant"/>
    <property type="match status" value="1"/>
</dbReference>
<dbReference type="GO" id="GO:0016567">
    <property type="term" value="P:protein ubiquitination"/>
    <property type="evidence" value="ECO:0007669"/>
    <property type="project" value="UniProtKB-UniPathway"/>
</dbReference>
<dbReference type="EMBL" id="SZYD01000010">
    <property type="protein sequence ID" value="KAD4982172.1"/>
    <property type="molecule type" value="Genomic_DNA"/>
</dbReference>
<dbReference type="InterPro" id="IPR011989">
    <property type="entry name" value="ARM-like"/>
</dbReference>
<evidence type="ECO:0000313" key="15">
    <source>
        <dbReference type="Proteomes" id="UP000326396"/>
    </source>
</evidence>
<dbReference type="Pfam" id="PF25598">
    <property type="entry name" value="ARM_PUB"/>
    <property type="match status" value="1"/>
</dbReference>
<dbReference type="PANTHER" id="PTHR23315:SF353">
    <property type="entry name" value="RING-TYPE E3 UBIQUITIN TRANSFERASE"/>
    <property type="match status" value="1"/>
</dbReference>
<dbReference type="UniPathway" id="UPA00143"/>
<dbReference type="Gene3D" id="3.30.40.10">
    <property type="entry name" value="Zinc/RING finger domain, C3HC4 (zinc finger)"/>
    <property type="match status" value="1"/>
</dbReference>
<evidence type="ECO:0000256" key="8">
    <source>
        <dbReference type="ARBA" id="ARBA00074389"/>
    </source>
</evidence>
<comment type="caution">
    <text evidence="14">The sequence shown here is derived from an EMBL/GenBank/DDBJ whole genome shotgun (WGS) entry which is preliminary data.</text>
</comment>
<dbReference type="SUPFAM" id="SSF57850">
    <property type="entry name" value="RING/U-box"/>
    <property type="match status" value="1"/>
</dbReference>
<feature type="coiled-coil region" evidence="12">
    <location>
        <begin position="137"/>
        <end position="164"/>
    </location>
</feature>
<dbReference type="InterPro" id="IPR016024">
    <property type="entry name" value="ARM-type_fold"/>
</dbReference>
<evidence type="ECO:0000256" key="11">
    <source>
        <dbReference type="PROSITE-ProRule" id="PRU00259"/>
    </source>
</evidence>
<dbReference type="InterPro" id="IPR003613">
    <property type="entry name" value="Ubox_domain"/>
</dbReference>
<dbReference type="GO" id="GO:0061630">
    <property type="term" value="F:ubiquitin protein ligase activity"/>
    <property type="evidence" value="ECO:0007669"/>
    <property type="project" value="UniProtKB-EC"/>
</dbReference>
<comment type="pathway">
    <text evidence="3">Protein modification; protein ubiquitination.</text>
</comment>
<dbReference type="FunFam" id="3.30.40.10:FF:000114">
    <property type="entry name" value="RING-type E3 ubiquitin transferase"/>
    <property type="match status" value="1"/>
</dbReference>
<reference evidence="14 15" key="1">
    <citation type="submission" date="2019-05" db="EMBL/GenBank/DDBJ databases">
        <title>Mikania micrantha, genome provides insights into the molecular mechanism of rapid growth.</title>
        <authorList>
            <person name="Liu B."/>
        </authorList>
    </citation>
    <scope>NUCLEOTIDE SEQUENCE [LARGE SCALE GENOMIC DNA]</scope>
    <source>
        <strain evidence="14">NLD-2019</strain>
        <tissue evidence="14">Leaf</tissue>
    </source>
</reference>
<dbReference type="Proteomes" id="UP000326396">
    <property type="component" value="Linkage Group LG18"/>
</dbReference>
<feature type="repeat" description="ARM" evidence="11">
    <location>
        <begin position="483"/>
        <end position="525"/>
    </location>
</feature>
<evidence type="ECO:0000256" key="7">
    <source>
        <dbReference type="ARBA" id="ARBA00022786"/>
    </source>
</evidence>
<comment type="function">
    <text evidence="2">Functions as an E3 ubiquitin ligase.</text>
</comment>
<feature type="domain" description="U-box" evidence="13">
    <location>
        <begin position="267"/>
        <end position="341"/>
    </location>
</feature>
<evidence type="ECO:0000256" key="1">
    <source>
        <dbReference type="ARBA" id="ARBA00000900"/>
    </source>
</evidence>
<feature type="repeat" description="ARM" evidence="11">
    <location>
        <begin position="401"/>
        <end position="443"/>
    </location>
</feature>
<evidence type="ECO:0000259" key="13">
    <source>
        <dbReference type="PROSITE" id="PS51698"/>
    </source>
</evidence>
<protein>
    <recommendedName>
        <fullName evidence="8">U-box domain-containing protein 12</fullName>
        <ecNumber evidence="4">2.3.2.27</ecNumber>
    </recommendedName>
    <alternativeName>
        <fullName evidence="9">Plant U-box protein 12</fullName>
    </alternativeName>
    <alternativeName>
        <fullName evidence="10">RING-type E3 ubiquitin transferase PUB12</fullName>
    </alternativeName>
</protein>
<keyword evidence="12" id="KW-0175">Coiled coil</keyword>
<organism evidence="14 15">
    <name type="scientific">Mikania micrantha</name>
    <name type="common">bitter vine</name>
    <dbReference type="NCBI Taxonomy" id="192012"/>
    <lineage>
        <taxon>Eukaryota</taxon>
        <taxon>Viridiplantae</taxon>
        <taxon>Streptophyta</taxon>
        <taxon>Embryophyta</taxon>
        <taxon>Tracheophyta</taxon>
        <taxon>Spermatophyta</taxon>
        <taxon>Magnoliopsida</taxon>
        <taxon>eudicotyledons</taxon>
        <taxon>Gunneridae</taxon>
        <taxon>Pentapetalae</taxon>
        <taxon>asterids</taxon>
        <taxon>campanulids</taxon>
        <taxon>Asterales</taxon>
        <taxon>Asteraceae</taxon>
        <taxon>Asteroideae</taxon>
        <taxon>Heliantheae alliance</taxon>
        <taxon>Eupatorieae</taxon>
        <taxon>Mikania</taxon>
    </lineage>
</organism>
<dbReference type="GO" id="GO:0007166">
    <property type="term" value="P:cell surface receptor signaling pathway"/>
    <property type="evidence" value="ECO:0007669"/>
    <property type="project" value="InterPro"/>
</dbReference>
<dbReference type="Pfam" id="PF04564">
    <property type="entry name" value="U-box"/>
    <property type="match status" value="1"/>
</dbReference>
<dbReference type="CDD" id="cd16664">
    <property type="entry name" value="RING-Ubox_PUB"/>
    <property type="match status" value="1"/>
</dbReference>
<dbReference type="PANTHER" id="PTHR23315">
    <property type="entry name" value="U BOX DOMAIN-CONTAINING"/>
    <property type="match status" value="1"/>
</dbReference>
<dbReference type="FunFam" id="1.25.10.10:FF:000082">
    <property type="entry name" value="RING-type E3 ubiquitin transferase"/>
    <property type="match status" value="1"/>
</dbReference>
<keyword evidence="6" id="KW-0677">Repeat</keyword>
<keyword evidence="15" id="KW-1185">Reference proteome</keyword>
<accession>A0A5N6NPI4</accession>
<dbReference type="InterPro" id="IPR058678">
    <property type="entry name" value="ARM_PUB"/>
</dbReference>
<dbReference type="SMART" id="SM00185">
    <property type="entry name" value="ARM"/>
    <property type="match status" value="5"/>
</dbReference>
<evidence type="ECO:0000256" key="10">
    <source>
        <dbReference type="ARBA" id="ARBA00076227"/>
    </source>
</evidence>